<dbReference type="PANTHER" id="PTHR10655:SF17">
    <property type="entry name" value="LYSOPHOSPHOLIPASE-LIKE PROTEIN 1"/>
    <property type="match status" value="1"/>
</dbReference>
<keyword evidence="3" id="KW-1185">Reference proteome</keyword>
<dbReference type="AlphaFoldDB" id="A0A840C5H3"/>
<dbReference type="Gene3D" id="3.40.50.1820">
    <property type="entry name" value="alpha/beta hydrolase"/>
    <property type="match status" value="1"/>
</dbReference>
<evidence type="ECO:0000313" key="3">
    <source>
        <dbReference type="Proteomes" id="UP000577362"/>
    </source>
</evidence>
<proteinExistence type="predicted"/>
<evidence type="ECO:0000313" key="2">
    <source>
        <dbReference type="EMBL" id="MBB4017647.1"/>
    </source>
</evidence>
<dbReference type="Pfam" id="PF00561">
    <property type="entry name" value="Abhydrolase_1"/>
    <property type="match status" value="1"/>
</dbReference>
<sequence>MSDFIHHYEAGGAERPPLLLLHGTGGDEHDLVPLGRTLAPGAALLSPRGKVLENGMPRFFRRFGEGRFDVEDIKLRAAELAAFVEEARERYGIAQPIALGFSNGANIAAAMLLLAPEALAGAVLLRVMTPLVPDVLPDLAGKPVLMLSGSADPIVPADDAARLAGLLREAGATVQHQVLPAGHGLTQADVNLSARWLAEAA</sequence>
<feature type="domain" description="AB hydrolase-1" evidence="1">
    <location>
        <begin position="75"/>
        <end position="127"/>
    </location>
</feature>
<dbReference type="SUPFAM" id="SSF53474">
    <property type="entry name" value="alpha/beta-Hydrolases"/>
    <property type="match status" value="1"/>
</dbReference>
<dbReference type="EMBL" id="JACIEN010000003">
    <property type="protein sequence ID" value="MBB4017647.1"/>
    <property type="molecule type" value="Genomic_DNA"/>
</dbReference>
<name>A0A840C5H3_9HYPH</name>
<dbReference type="InterPro" id="IPR029058">
    <property type="entry name" value="AB_hydrolase_fold"/>
</dbReference>
<dbReference type="Proteomes" id="UP000577362">
    <property type="component" value="Unassembled WGS sequence"/>
</dbReference>
<dbReference type="InterPro" id="IPR050565">
    <property type="entry name" value="LYPA1-2/EST-like"/>
</dbReference>
<accession>A0A840C5H3</accession>
<gene>
    <name evidence="2" type="ORF">GGR16_002681</name>
</gene>
<comment type="caution">
    <text evidence="2">The sequence shown here is derived from an EMBL/GenBank/DDBJ whole genome shotgun (WGS) entry which is preliminary data.</text>
</comment>
<organism evidence="2 3">
    <name type="scientific">Chelatococcus caeni</name>
    <dbReference type="NCBI Taxonomy" id="1348468"/>
    <lineage>
        <taxon>Bacteria</taxon>
        <taxon>Pseudomonadati</taxon>
        <taxon>Pseudomonadota</taxon>
        <taxon>Alphaproteobacteria</taxon>
        <taxon>Hyphomicrobiales</taxon>
        <taxon>Chelatococcaceae</taxon>
        <taxon>Chelatococcus</taxon>
    </lineage>
</organism>
<reference evidence="2 3" key="1">
    <citation type="submission" date="2020-08" db="EMBL/GenBank/DDBJ databases">
        <title>Genomic Encyclopedia of Type Strains, Phase IV (KMG-IV): sequencing the most valuable type-strain genomes for metagenomic binning, comparative biology and taxonomic classification.</title>
        <authorList>
            <person name="Goeker M."/>
        </authorList>
    </citation>
    <scope>NUCLEOTIDE SEQUENCE [LARGE SCALE GENOMIC DNA]</scope>
    <source>
        <strain evidence="2 3">DSM 103737</strain>
    </source>
</reference>
<dbReference type="InterPro" id="IPR000073">
    <property type="entry name" value="AB_hydrolase_1"/>
</dbReference>
<dbReference type="PANTHER" id="PTHR10655">
    <property type="entry name" value="LYSOPHOSPHOLIPASE-RELATED"/>
    <property type="match status" value="1"/>
</dbReference>
<protein>
    <submittedName>
        <fullName evidence="2">Phospholipase/carboxylesterase</fullName>
    </submittedName>
</protein>
<evidence type="ECO:0000259" key="1">
    <source>
        <dbReference type="Pfam" id="PF00561"/>
    </source>
</evidence>
<dbReference type="RefSeq" id="WP_183316934.1">
    <property type="nucleotide sequence ID" value="NZ_JACIEN010000003.1"/>
</dbReference>